<sequence>AHVKPARTRIQEYFEKLSEKQLSEIKKCRLMIKRATRAARIARGELSAAAKRQKKRKSPSPGSSNKRTPKSKNLVVDTDDSDSDSDAGEVRRTGYQTAGEETTASGGKSPEKKRQKKRSWPSPEPSMKKTTKGMKRKFDANNPASKKEGEVRRVGNETEGEQSEQTSVQKSTKRPSSTQTPKRKKHKTDSDCTKSEREDNVAQQTGEDTEEVTTPAQRQTPVGGELSSVRSRQKKRQWPSPGPSSKRTLQFIKFNFEKEAKEPEIKDDEDQCNGNESTVEEKELDTSVNTPIVFKKKPGRPKKVVVADESSDSEQEESGARRTSDAVVEEGESSVDASSVVKKRRGRPKKITVKEEEGGEGDTEEDKDEMDHERRRKKTSMREEEDTFTPVDGSLAKGKKGMATLDEQKIATPKRKCTKRVKTSEDEKQNEEERMLMED</sequence>
<dbReference type="AlphaFoldDB" id="A0AAV5WXD6"/>
<feature type="compositionally biased region" description="Polar residues" evidence="1">
    <location>
        <begin position="163"/>
        <end position="180"/>
    </location>
</feature>
<feature type="compositionally biased region" description="Basic residues" evidence="1">
    <location>
        <begin position="294"/>
        <end position="303"/>
    </location>
</feature>
<feature type="non-terminal residue" evidence="2">
    <location>
        <position position="439"/>
    </location>
</feature>
<feature type="compositionally biased region" description="Acidic residues" evidence="1">
    <location>
        <begin position="77"/>
        <end position="87"/>
    </location>
</feature>
<dbReference type="EMBL" id="BTSY01000007">
    <property type="protein sequence ID" value="GMT35335.1"/>
    <property type="molecule type" value="Genomic_DNA"/>
</dbReference>
<feature type="compositionally biased region" description="Basic residues" evidence="1">
    <location>
        <begin position="412"/>
        <end position="421"/>
    </location>
</feature>
<gene>
    <name evidence="2" type="ORF">PFISCL1PPCAC_26632</name>
</gene>
<dbReference type="Proteomes" id="UP001432322">
    <property type="component" value="Unassembled WGS sequence"/>
</dbReference>
<feature type="compositionally biased region" description="Basic and acidic residues" evidence="1">
    <location>
        <begin position="188"/>
        <end position="200"/>
    </location>
</feature>
<organism evidence="2 3">
    <name type="scientific">Pristionchus fissidentatus</name>
    <dbReference type="NCBI Taxonomy" id="1538716"/>
    <lineage>
        <taxon>Eukaryota</taxon>
        <taxon>Metazoa</taxon>
        <taxon>Ecdysozoa</taxon>
        <taxon>Nematoda</taxon>
        <taxon>Chromadorea</taxon>
        <taxon>Rhabditida</taxon>
        <taxon>Rhabditina</taxon>
        <taxon>Diplogasteromorpha</taxon>
        <taxon>Diplogasteroidea</taxon>
        <taxon>Neodiplogasteridae</taxon>
        <taxon>Pristionchus</taxon>
    </lineage>
</organism>
<comment type="caution">
    <text evidence="2">The sequence shown here is derived from an EMBL/GenBank/DDBJ whole genome shotgun (WGS) entry which is preliminary data.</text>
</comment>
<keyword evidence="3" id="KW-1185">Reference proteome</keyword>
<feature type="compositionally biased region" description="Basic and acidic residues" evidence="1">
    <location>
        <begin position="145"/>
        <end position="156"/>
    </location>
</feature>
<proteinExistence type="predicted"/>
<feature type="compositionally biased region" description="Polar residues" evidence="1">
    <location>
        <begin position="201"/>
        <end position="220"/>
    </location>
</feature>
<feature type="compositionally biased region" description="Basic residues" evidence="1">
    <location>
        <begin position="341"/>
        <end position="351"/>
    </location>
</feature>
<evidence type="ECO:0000313" key="3">
    <source>
        <dbReference type="Proteomes" id="UP001432322"/>
    </source>
</evidence>
<evidence type="ECO:0000256" key="1">
    <source>
        <dbReference type="SAM" id="MobiDB-lite"/>
    </source>
</evidence>
<reference evidence="2" key="1">
    <citation type="submission" date="2023-10" db="EMBL/GenBank/DDBJ databases">
        <title>Genome assembly of Pristionchus species.</title>
        <authorList>
            <person name="Yoshida K."/>
            <person name="Sommer R.J."/>
        </authorList>
    </citation>
    <scope>NUCLEOTIDE SEQUENCE</scope>
    <source>
        <strain evidence="2">RS5133</strain>
    </source>
</reference>
<accession>A0AAV5WXD6</accession>
<protein>
    <submittedName>
        <fullName evidence="2">Uncharacterized protein</fullName>
    </submittedName>
</protein>
<feature type="compositionally biased region" description="Polar residues" evidence="1">
    <location>
        <begin position="94"/>
        <end position="106"/>
    </location>
</feature>
<name>A0AAV5WXD6_9BILA</name>
<feature type="region of interest" description="Disordered" evidence="1">
    <location>
        <begin position="43"/>
        <end position="439"/>
    </location>
</feature>
<feature type="non-terminal residue" evidence="2">
    <location>
        <position position="1"/>
    </location>
</feature>
<feature type="compositionally biased region" description="Acidic residues" evidence="1">
    <location>
        <begin position="357"/>
        <end position="368"/>
    </location>
</feature>
<feature type="compositionally biased region" description="Basic and acidic residues" evidence="1">
    <location>
        <begin position="255"/>
        <end position="264"/>
    </location>
</feature>
<feature type="compositionally biased region" description="Basic and acidic residues" evidence="1">
    <location>
        <begin position="422"/>
        <end position="439"/>
    </location>
</feature>
<evidence type="ECO:0000313" key="2">
    <source>
        <dbReference type="EMBL" id="GMT35335.1"/>
    </source>
</evidence>